<gene>
    <name evidence="2" type="ORF">Ga0074812_14856</name>
</gene>
<evidence type="ECO:0000313" key="3">
    <source>
        <dbReference type="Proteomes" id="UP000198802"/>
    </source>
</evidence>
<dbReference type="AlphaFoldDB" id="A0A0S4R1C7"/>
<sequence>MTELPLDAEPAVSLESPAAQGVQGV</sequence>
<evidence type="ECO:0000256" key="1">
    <source>
        <dbReference type="SAM" id="MobiDB-lite"/>
    </source>
</evidence>
<dbReference type="EMBL" id="FAOZ01000048">
    <property type="protein sequence ID" value="CUU60856.1"/>
    <property type="molecule type" value="Genomic_DNA"/>
</dbReference>
<feature type="region of interest" description="Disordered" evidence="1">
    <location>
        <begin position="1"/>
        <end position="25"/>
    </location>
</feature>
<reference evidence="3" key="1">
    <citation type="submission" date="2015-11" db="EMBL/GenBank/DDBJ databases">
        <authorList>
            <person name="Varghese N."/>
        </authorList>
    </citation>
    <scope>NUCLEOTIDE SEQUENCE [LARGE SCALE GENOMIC DNA]</scope>
    <source>
        <strain evidence="3">DSM 45899</strain>
    </source>
</reference>
<dbReference type="Proteomes" id="UP000198802">
    <property type="component" value="Unassembled WGS sequence"/>
</dbReference>
<organism evidence="2 3">
    <name type="scientific">Parafrankia irregularis</name>
    <dbReference type="NCBI Taxonomy" id="795642"/>
    <lineage>
        <taxon>Bacteria</taxon>
        <taxon>Bacillati</taxon>
        <taxon>Actinomycetota</taxon>
        <taxon>Actinomycetes</taxon>
        <taxon>Frankiales</taxon>
        <taxon>Frankiaceae</taxon>
        <taxon>Parafrankia</taxon>
    </lineage>
</organism>
<protein>
    <submittedName>
        <fullName evidence="2">Uncharacterized protein</fullName>
    </submittedName>
</protein>
<accession>A0A0S4R1C7</accession>
<proteinExistence type="predicted"/>
<evidence type="ECO:0000313" key="2">
    <source>
        <dbReference type="EMBL" id="CUU60856.1"/>
    </source>
</evidence>
<keyword evidence="3" id="KW-1185">Reference proteome</keyword>
<feature type="non-terminal residue" evidence="2">
    <location>
        <position position="25"/>
    </location>
</feature>
<name>A0A0S4R1C7_9ACTN</name>